<dbReference type="OrthoDB" id="6361686at2759"/>
<feature type="region of interest" description="Disordered" evidence="1">
    <location>
        <begin position="1"/>
        <end position="65"/>
    </location>
</feature>
<name>A0A5N5TKJ2_9CRUS</name>
<accession>A0A5N5TKJ2</accession>
<sequence length="154" mass="16927">TSSRGASRKASESATRPEGDRQSSQNIRESISSFIFSGLDDEPAQTSARQSTSHRSREQPKQTVQQVNEVNIGKSPCARGILGHECRMNLKNAALSCTSGKCHQCQQCGSVPVNDWITCCRDHFLCCRPLARSCQRCDQPLLTSFCNVAFGKCK</sequence>
<feature type="non-terminal residue" evidence="2">
    <location>
        <position position="1"/>
    </location>
</feature>
<feature type="compositionally biased region" description="Polar residues" evidence="1">
    <location>
        <begin position="44"/>
        <end position="53"/>
    </location>
</feature>
<organism evidence="2 3">
    <name type="scientific">Armadillidium nasatum</name>
    <dbReference type="NCBI Taxonomy" id="96803"/>
    <lineage>
        <taxon>Eukaryota</taxon>
        <taxon>Metazoa</taxon>
        <taxon>Ecdysozoa</taxon>
        <taxon>Arthropoda</taxon>
        <taxon>Crustacea</taxon>
        <taxon>Multicrustacea</taxon>
        <taxon>Malacostraca</taxon>
        <taxon>Eumalacostraca</taxon>
        <taxon>Peracarida</taxon>
        <taxon>Isopoda</taxon>
        <taxon>Oniscidea</taxon>
        <taxon>Crinocheta</taxon>
        <taxon>Armadillidiidae</taxon>
        <taxon>Armadillidium</taxon>
    </lineage>
</organism>
<gene>
    <name evidence="2" type="ORF">Anas_08803</name>
</gene>
<evidence type="ECO:0000256" key="1">
    <source>
        <dbReference type="SAM" id="MobiDB-lite"/>
    </source>
</evidence>
<feature type="compositionally biased region" description="Basic and acidic residues" evidence="1">
    <location>
        <begin position="9"/>
        <end position="21"/>
    </location>
</feature>
<comment type="caution">
    <text evidence="2">The sequence shown here is derived from an EMBL/GenBank/DDBJ whole genome shotgun (WGS) entry which is preliminary data.</text>
</comment>
<dbReference type="EMBL" id="SEYY01000709">
    <property type="protein sequence ID" value="KAB7506671.1"/>
    <property type="molecule type" value="Genomic_DNA"/>
</dbReference>
<dbReference type="AlphaFoldDB" id="A0A5N5TKJ2"/>
<proteinExistence type="predicted"/>
<feature type="compositionally biased region" description="Polar residues" evidence="1">
    <location>
        <begin position="22"/>
        <end position="35"/>
    </location>
</feature>
<evidence type="ECO:0000313" key="3">
    <source>
        <dbReference type="Proteomes" id="UP000326759"/>
    </source>
</evidence>
<dbReference type="Proteomes" id="UP000326759">
    <property type="component" value="Unassembled WGS sequence"/>
</dbReference>
<evidence type="ECO:0000313" key="2">
    <source>
        <dbReference type="EMBL" id="KAB7506671.1"/>
    </source>
</evidence>
<keyword evidence="3" id="KW-1185">Reference proteome</keyword>
<protein>
    <submittedName>
        <fullName evidence="2">Uncharacterized protein</fullName>
    </submittedName>
</protein>
<reference evidence="2 3" key="1">
    <citation type="journal article" date="2019" name="PLoS Biol.">
        <title>Sex chromosomes control vertical transmission of feminizing Wolbachia symbionts in an isopod.</title>
        <authorList>
            <person name="Becking T."/>
            <person name="Chebbi M.A."/>
            <person name="Giraud I."/>
            <person name="Moumen B."/>
            <person name="Laverre T."/>
            <person name="Caubet Y."/>
            <person name="Peccoud J."/>
            <person name="Gilbert C."/>
            <person name="Cordaux R."/>
        </authorList>
    </citation>
    <scope>NUCLEOTIDE SEQUENCE [LARGE SCALE GENOMIC DNA]</scope>
    <source>
        <strain evidence="2">ANa2</strain>
        <tissue evidence="2">Whole body excluding digestive tract and cuticle</tissue>
    </source>
</reference>